<proteinExistence type="inferred from homology"/>
<evidence type="ECO:0008006" key="6">
    <source>
        <dbReference type="Google" id="ProtNLM"/>
    </source>
</evidence>
<comment type="caution">
    <text evidence="4">The sequence shown here is derived from an EMBL/GenBank/DDBJ whole genome shotgun (WGS) entry which is preliminary data.</text>
</comment>
<accession>A0A252F4C6</accession>
<dbReference type="Proteomes" id="UP000194903">
    <property type="component" value="Unassembled WGS sequence"/>
</dbReference>
<feature type="transmembrane region" description="Helical" evidence="3">
    <location>
        <begin position="395"/>
        <end position="413"/>
    </location>
</feature>
<sequence length="522" mass="57921">MDARFPLWTEIAGRSGQSGQLDGQGAAAEKKRDGKCMMNLSDFSFTTDLDENVARMKQLFAHDNTFICRVVQGRGSPALRAALFFFDGMVNSESINESILRPISLWDGTPLPMDAVIHEVLHIDDCPFDPGMDKLFAAFLYGDTILLVDGDSRPAVVNTKGFAKRGPEEPDNEKVLRGPREGFTEVFMGNLALIRRRLRTPQLCFEFMQVGSVSHTTVCVCYLDGIADQTILKVVKQRVQDIDLDAVLDANYLNEMIRDNRTSPFPTAGFTERPDIVAAKLLEGRIALVVDGTPVVLTIPHILQETFQANDDYYISYLYTNLTRWLRMLGFVLTLTLPAVYVSLLTWHQEMIPTRLLFSIAASRQGVPFTTFTEAVGTLIVFEILKEAGTRTPDTIGQALSIVGGLVLGQAAVEARFVSAPMVIVIAFSGVTALIVPKLRTATLIYRFFLLVCAAVLGLYGVLLGLGIILAHVCRLTSFGVPYLTNLLSAETRSHDDVLLRFPWFAMKPDRRFLAGWNRVNR</sequence>
<dbReference type="GO" id="GO:0016020">
    <property type="term" value="C:membrane"/>
    <property type="evidence" value="ECO:0007669"/>
    <property type="project" value="InterPro"/>
</dbReference>
<evidence type="ECO:0000256" key="1">
    <source>
        <dbReference type="ARBA" id="ARBA00005278"/>
    </source>
</evidence>
<dbReference type="PANTHER" id="PTHR22550">
    <property type="entry name" value="SPORE GERMINATION PROTEIN"/>
    <property type="match status" value="1"/>
</dbReference>
<evidence type="ECO:0000256" key="2">
    <source>
        <dbReference type="ARBA" id="ARBA00023136"/>
    </source>
</evidence>
<reference evidence="4 5" key="1">
    <citation type="submission" date="2017-05" db="EMBL/GenBank/DDBJ databases">
        <title>Butyricicoccus porcorum sp. nov. a butyrate-producing bacterium from the swine intestinal tract.</title>
        <authorList>
            <person name="Trachsel J."/>
            <person name="Humphrey S."/>
            <person name="Allen H.K."/>
        </authorList>
    </citation>
    <scope>NUCLEOTIDE SEQUENCE [LARGE SCALE GENOMIC DNA]</scope>
    <source>
        <strain evidence="4">BB10</strain>
    </source>
</reference>
<dbReference type="EMBL" id="NHOC01000005">
    <property type="protein sequence ID" value="OUM20627.1"/>
    <property type="molecule type" value="Genomic_DNA"/>
</dbReference>
<organism evidence="4 5">
    <name type="scientific">Butyricicoccus porcorum</name>
    <dbReference type="NCBI Taxonomy" id="1945634"/>
    <lineage>
        <taxon>Bacteria</taxon>
        <taxon>Bacillati</taxon>
        <taxon>Bacillota</taxon>
        <taxon>Clostridia</taxon>
        <taxon>Eubacteriales</taxon>
        <taxon>Butyricicoccaceae</taxon>
        <taxon>Butyricicoccus</taxon>
    </lineage>
</organism>
<name>A0A252F4C6_9FIRM</name>
<keyword evidence="2 3" id="KW-0472">Membrane</keyword>
<gene>
    <name evidence="4" type="ORF">CBW42_07295</name>
</gene>
<dbReference type="AlphaFoldDB" id="A0A252F4C6"/>
<comment type="similarity">
    <text evidence="1">Belongs to the GerABKA family.</text>
</comment>
<protein>
    <recommendedName>
        <fullName evidence="6">Spore germination protein</fullName>
    </recommendedName>
</protein>
<dbReference type="Pfam" id="PF03323">
    <property type="entry name" value="GerA"/>
    <property type="match status" value="1"/>
</dbReference>
<keyword evidence="3" id="KW-0812">Transmembrane</keyword>
<dbReference type="InterPro" id="IPR004995">
    <property type="entry name" value="Spore_Ger"/>
</dbReference>
<keyword evidence="3" id="KW-1133">Transmembrane helix</keyword>
<feature type="transmembrane region" description="Helical" evidence="3">
    <location>
        <begin position="325"/>
        <end position="347"/>
    </location>
</feature>
<feature type="transmembrane region" description="Helical" evidence="3">
    <location>
        <begin position="419"/>
        <end position="436"/>
    </location>
</feature>
<keyword evidence="5" id="KW-1185">Reference proteome</keyword>
<feature type="transmembrane region" description="Helical" evidence="3">
    <location>
        <begin position="448"/>
        <end position="473"/>
    </location>
</feature>
<evidence type="ECO:0000256" key="3">
    <source>
        <dbReference type="SAM" id="Phobius"/>
    </source>
</evidence>
<dbReference type="PANTHER" id="PTHR22550:SF5">
    <property type="entry name" value="LEUCINE ZIPPER PROTEIN 4"/>
    <property type="match status" value="1"/>
</dbReference>
<evidence type="ECO:0000313" key="5">
    <source>
        <dbReference type="Proteomes" id="UP000194903"/>
    </source>
</evidence>
<dbReference type="GO" id="GO:0009847">
    <property type="term" value="P:spore germination"/>
    <property type="evidence" value="ECO:0007669"/>
    <property type="project" value="InterPro"/>
</dbReference>
<evidence type="ECO:0000313" key="4">
    <source>
        <dbReference type="EMBL" id="OUM20627.1"/>
    </source>
</evidence>
<dbReference type="InterPro" id="IPR050768">
    <property type="entry name" value="UPF0353/GerABKA_families"/>
</dbReference>
<dbReference type="PIRSF" id="PIRSF005690">
    <property type="entry name" value="GerBA"/>
    <property type="match status" value="1"/>
</dbReference>